<dbReference type="GO" id="GO:0016787">
    <property type="term" value="F:hydrolase activity"/>
    <property type="evidence" value="ECO:0007669"/>
    <property type="project" value="InterPro"/>
</dbReference>
<dbReference type="Gene3D" id="3.60.21.10">
    <property type="match status" value="1"/>
</dbReference>
<dbReference type="GO" id="GO:0005829">
    <property type="term" value="C:cytosol"/>
    <property type="evidence" value="ECO:0007669"/>
    <property type="project" value="TreeGrafter"/>
</dbReference>
<name>A0A0F7SUZ8_PHARH</name>
<evidence type="ECO:0000259" key="2">
    <source>
        <dbReference type="Pfam" id="PF21953"/>
    </source>
</evidence>
<dbReference type="InterPro" id="IPR029052">
    <property type="entry name" value="Metallo-depent_PP-like"/>
</dbReference>
<dbReference type="PANTHER" id="PTHR11575:SF22">
    <property type="entry name" value="ADL392WP"/>
    <property type="match status" value="1"/>
</dbReference>
<proteinExistence type="predicted"/>
<dbReference type="InterPro" id="IPR014485">
    <property type="entry name" value="Pesterase_C1039"/>
</dbReference>
<evidence type="ECO:0000313" key="3">
    <source>
        <dbReference type="EMBL" id="CED84330.1"/>
    </source>
</evidence>
<evidence type="ECO:0000259" key="1">
    <source>
        <dbReference type="Pfam" id="PF00149"/>
    </source>
</evidence>
<accession>A0A0F7SUZ8</accession>
<dbReference type="SUPFAM" id="SSF55816">
    <property type="entry name" value="5'-nucleotidase (syn. UDP-sugar hydrolase), C-terminal domain"/>
    <property type="match status" value="1"/>
</dbReference>
<dbReference type="InterPro" id="IPR053828">
    <property type="entry name" value="Nucleosidase_C"/>
</dbReference>
<protein>
    <submittedName>
        <fullName evidence="3">5' nucleotidase</fullName>
    </submittedName>
</protein>
<dbReference type="InterPro" id="IPR006179">
    <property type="entry name" value="5_nucleotidase/apyrase"/>
</dbReference>
<dbReference type="InterPro" id="IPR036907">
    <property type="entry name" value="5'-Nucleotdase_C_sf"/>
</dbReference>
<dbReference type="AlphaFoldDB" id="A0A0F7SUZ8"/>
<reference evidence="3" key="1">
    <citation type="submission" date="2014-08" db="EMBL/GenBank/DDBJ databases">
        <authorList>
            <person name="Sharma Rahul"/>
            <person name="Thines Marco"/>
        </authorList>
    </citation>
    <scope>NUCLEOTIDE SEQUENCE</scope>
</reference>
<dbReference type="Pfam" id="PF00149">
    <property type="entry name" value="Metallophos"/>
    <property type="match status" value="1"/>
</dbReference>
<dbReference type="Pfam" id="PF21953">
    <property type="entry name" value="NadN_nucleosid_C"/>
    <property type="match status" value="1"/>
</dbReference>
<organism evidence="3">
    <name type="scientific">Phaffia rhodozyma</name>
    <name type="common">Yeast</name>
    <name type="synonym">Xanthophyllomyces dendrorhous</name>
    <dbReference type="NCBI Taxonomy" id="264483"/>
    <lineage>
        <taxon>Eukaryota</taxon>
        <taxon>Fungi</taxon>
        <taxon>Dikarya</taxon>
        <taxon>Basidiomycota</taxon>
        <taxon>Agaricomycotina</taxon>
        <taxon>Tremellomycetes</taxon>
        <taxon>Cystofilobasidiales</taxon>
        <taxon>Mrakiaceae</taxon>
        <taxon>Phaffia</taxon>
    </lineage>
</organism>
<feature type="domain" description="Putative 5'-nucleotidase C-terminal" evidence="2">
    <location>
        <begin position="349"/>
        <end position="554"/>
    </location>
</feature>
<dbReference type="GO" id="GO:0009166">
    <property type="term" value="P:nucleotide catabolic process"/>
    <property type="evidence" value="ECO:0007669"/>
    <property type="project" value="InterPro"/>
</dbReference>
<dbReference type="EMBL" id="LN483157">
    <property type="protein sequence ID" value="CED84330.1"/>
    <property type="molecule type" value="Genomic_DNA"/>
</dbReference>
<dbReference type="Gene3D" id="3.90.780.10">
    <property type="entry name" value="5'-Nucleotidase, C-terminal domain"/>
    <property type="match status" value="1"/>
</dbReference>
<sequence length="601" mass="66442">MMSRELATTDTTSAINFDRELQWGDVNFISTTDTHGWLVGHQKSSFPEPNYSGDFGDFASFIHWMKQKAVEKDVDLLLVDSGDLHDGNPTTDAAVEKGEVNGARSGNIFAQIPYDALAANVANISQDVHYNFAPKWNGRYLTSNVNITVTVNGVNTSVPIGERFTKFTTRKGRKVTAFGVLFNFTGAASNVKVQDPVAMINETWFNEAIVEEPDFFLVLGHMPVQGSNSQFAAIQARIRSLHPHVPVFTFGGHDHIRDCLQYDGRSIALSAGRYMETIGWASSTLPAPNTTDNLVVSRRYIDANRNSYAWHTKRDDVFDTKVGINITQQLQNVVSFYNVSTPLGEVPQDYYLNRSPYGANDSLLTVLANQVLPTAIVDANRTNPKIVIVNSGSQRFDLYQGPFTDGDNYIVSPFVNLFNYVELPNRVASKVLNALITGNAPRRRALEEAGEYDNSDGAFERAQRRAWENYVRAGAAHEDTAKRDLELKARSANSTLTLGYVTEDKCPGLGDDTLHNPIPYSSDIPTYISSPNPVGLADEDPVDLVFLDFFAPTIAKFVNQIDPTLNLTTAVFKTYGPTSPSSEVLGTDNMWGKFVAKAWNN</sequence>
<dbReference type="PIRSF" id="PIRSF017316">
    <property type="entry name" value="Pesterase_C1039"/>
    <property type="match status" value="1"/>
</dbReference>
<dbReference type="SUPFAM" id="SSF56300">
    <property type="entry name" value="Metallo-dependent phosphatases"/>
    <property type="match status" value="1"/>
</dbReference>
<dbReference type="PANTHER" id="PTHR11575">
    <property type="entry name" value="5'-NUCLEOTIDASE-RELATED"/>
    <property type="match status" value="1"/>
</dbReference>
<feature type="domain" description="Calcineurin-like phosphoesterase" evidence="1">
    <location>
        <begin position="29"/>
        <end position="256"/>
    </location>
</feature>
<dbReference type="InterPro" id="IPR004843">
    <property type="entry name" value="Calcineurin-like_PHP"/>
</dbReference>